<name>A0ABS8ZC34_9PSEU</name>
<dbReference type="SUPFAM" id="SSF51735">
    <property type="entry name" value="NAD(P)-binding Rossmann-fold domains"/>
    <property type="match status" value="1"/>
</dbReference>
<accession>A0ABS8ZC34</accession>
<dbReference type="Gene3D" id="3.90.25.10">
    <property type="entry name" value="UDP-galactose 4-epimerase, domain 1"/>
    <property type="match status" value="1"/>
</dbReference>
<organism evidence="2 3">
    <name type="scientific">Kibdelosporangium philippinense</name>
    <dbReference type="NCBI Taxonomy" id="211113"/>
    <lineage>
        <taxon>Bacteria</taxon>
        <taxon>Bacillati</taxon>
        <taxon>Actinomycetota</taxon>
        <taxon>Actinomycetes</taxon>
        <taxon>Pseudonocardiales</taxon>
        <taxon>Pseudonocardiaceae</taxon>
        <taxon>Kibdelosporangium</taxon>
    </lineage>
</organism>
<keyword evidence="3" id="KW-1185">Reference proteome</keyword>
<evidence type="ECO:0000259" key="1">
    <source>
        <dbReference type="Pfam" id="PF13460"/>
    </source>
</evidence>
<protein>
    <submittedName>
        <fullName evidence="2">NAD(P)H-binding protein</fullName>
    </submittedName>
</protein>
<dbReference type="Pfam" id="PF13460">
    <property type="entry name" value="NAD_binding_10"/>
    <property type="match status" value="1"/>
</dbReference>
<sequence>MTTKPILILGGTGKTGGRIASRLTAMDVPIRIGSRSAPVPFLWEDETTWAPVLNDVKAVYIAYYPDIGAPGASAKIASFTQLAVSMDVTRIVLLSGRGEDEAERSEQELQKSGADWTILRCNWFAQNFSEGITYDQVIRGEVQLPGGSVPEPFVDIEDIADVAVAALTEPGHEGELYELSGPTALTFAEAVSEIAAASGRDVRYRQISVEEFSTALAAEIDEPDYIEFLTYLFTDILDGRNAKPTDGVFKAIGRRARSFRDYAKTTAATGVWAVSE</sequence>
<comment type="caution">
    <text evidence="2">The sequence shown here is derived from an EMBL/GenBank/DDBJ whole genome shotgun (WGS) entry which is preliminary data.</text>
</comment>
<gene>
    <name evidence="2" type="ORF">LWC34_15560</name>
</gene>
<dbReference type="PANTHER" id="PTHR43162">
    <property type="match status" value="1"/>
</dbReference>
<reference evidence="2 3" key="1">
    <citation type="submission" date="2021-12" db="EMBL/GenBank/DDBJ databases">
        <title>Genome sequence of Kibdelosporangium philippinense ATCC 49844.</title>
        <authorList>
            <person name="Fedorov E.A."/>
            <person name="Omeragic M."/>
            <person name="Shalygina K.F."/>
            <person name="Maclea K.S."/>
        </authorList>
    </citation>
    <scope>NUCLEOTIDE SEQUENCE [LARGE SCALE GENOMIC DNA]</scope>
    <source>
        <strain evidence="2 3">ATCC 49844</strain>
    </source>
</reference>
<feature type="domain" description="NAD(P)-binding" evidence="1">
    <location>
        <begin position="100"/>
        <end position="170"/>
    </location>
</feature>
<dbReference type="InterPro" id="IPR016040">
    <property type="entry name" value="NAD(P)-bd_dom"/>
</dbReference>
<dbReference type="RefSeq" id="WP_233725772.1">
    <property type="nucleotide sequence ID" value="NZ_JAJVCN010000001.1"/>
</dbReference>
<dbReference type="EMBL" id="JAJVCN010000001">
    <property type="protein sequence ID" value="MCE7004241.1"/>
    <property type="molecule type" value="Genomic_DNA"/>
</dbReference>
<evidence type="ECO:0000313" key="2">
    <source>
        <dbReference type="EMBL" id="MCE7004241.1"/>
    </source>
</evidence>
<proteinExistence type="predicted"/>
<dbReference type="Proteomes" id="UP001521150">
    <property type="component" value="Unassembled WGS sequence"/>
</dbReference>
<dbReference type="Gene3D" id="3.40.50.720">
    <property type="entry name" value="NAD(P)-binding Rossmann-like Domain"/>
    <property type="match status" value="1"/>
</dbReference>
<dbReference type="PANTHER" id="PTHR43162:SF1">
    <property type="entry name" value="PRESTALK A DIFFERENTIATION PROTEIN A"/>
    <property type="match status" value="1"/>
</dbReference>
<dbReference type="InterPro" id="IPR036291">
    <property type="entry name" value="NAD(P)-bd_dom_sf"/>
</dbReference>
<dbReference type="InterPro" id="IPR051604">
    <property type="entry name" value="Ergot_Alk_Oxidoreductase"/>
</dbReference>
<evidence type="ECO:0000313" key="3">
    <source>
        <dbReference type="Proteomes" id="UP001521150"/>
    </source>
</evidence>